<dbReference type="EMBL" id="GGFM01010317">
    <property type="protein sequence ID" value="MBW31068.1"/>
    <property type="molecule type" value="Transcribed_RNA"/>
</dbReference>
<proteinExistence type="predicted"/>
<organism evidence="1">
    <name type="scientific">Anopheles braziliensis</name>
    <dbReference type="NCBI Taxonomy" id="58242"/>
    <lineage>
        <taxon>Eukaryota</taxon>
        <taxon>Metazoa</taxon>
        <taxon>Ecdysozoa</taxon>
        <taxon>Arthropoda</taxon>
        <taxon>Hexapoda</taxon>
        <taxon>Insecta</taxon>
        <taxon>Pterygota</taxon>
        <taxon>Neoptera</taxon>
        <taxon>Endopterygota</taxon>
        <taxon>Diptera</taxon>
        <taxon>Nematocera</taxon>
        <taxon>Culicoidea</taxon>
        <taxon>Culicidae</taxon>
        <taxon>Anophelinae</taxon>
        <taxon>Anopheles</taxon>
    </lineage>
</organism>
<accession>A0A2M3ZRS1</accession>
<reference evidence="1" key="1">
    <citation type="submission" date="2018-01" db="EMBL/GenBank/DDBJ databases">
        <title>An insight into the sialome of Amazonian anophelines.</title>
        <authorList>
            <person name="Ribeiro J.M."/>
            <person name="Scarpassa V."/>
            <person name="Calvo E."/>
        </authorList>
    </citation>
    <scope>NUCLEOTIDE SEQUENCE</scope>
    <source>
        <tissue evidence="1">Salivary glands</tissue>
    </source>
</reference>
<evidence type="ECO:0000313" key="1">
    <source>
        <dbReference type="EMBL" id="MBW31068.1"/>
    </source>
</evidence>
<name>A0A2M3ZRS1_9DIPT</name>
<dbReference type="AlphaFoldDB" id="A0A2M3ZRS1"/>
<protein>
    <submittedName>
        <fullName evidence="1">Putative secreted peptide</fullName>
    </submittedName>
</protein>
<sequence length="73" mass="8547">MMLLRLLRRIDSNSMMSLFWYAVTRFVMARISGSFLYGFASCESNGLIPDFISMLARTRYLRQVVRRDEPDSS</sequence>